<accession>A0A8D8V3L4</accession>
<organism evidence="1">
    <name type="scientific">Cacopsylla melanoneura</name>
    <dbReference type="NCBI Taxonomy" id="428564"/>
    <lineage>
        <taxon>Eukaryota</taxon>
        <taxon>Metazoa</taxon>
        <taxon>Ecdysozoa</taxon>
        <taxon>Arthropoda</taxon>
        <taxon>Hexapoda</taxon>
        <taxon>Insecta</taxon>
        <taxon>Pterygota</taxon>
        <taxon>Neoptera</taxon>
        <taxon>Paraneoptera</taxon>
        <taxon>Hemiptera</taxon>
        <taxon>Sternorrhyncha</taxon>
        <taxon>Psylloidea</taxon>
        <taxon>Psyllidae</taxon>
        <taxon>Psyllinae</taxon>
        <taxon>Cacopsylla</taxon>
    </lineage>
</organism>
<sequence>MRRRVCLASEVMRTLTGFSGKRRTRIRKRCWMYPLSPWCMSILNTSTHRIHVSNEKHYSVVYRCCCEFRKSFNYRYLINHDYRYSPELLRKSPVFPKITDTNSVNFDSHRLGLVSSDNN</sequence>
<protein>
    <submittedName>
        <fullName evidence="1">Uncharacterized protein</fullName>
    </submittedName>
</protein>
<reference evidence="1" key="1">
    <citation type="submission" date="2021-05" db="EMBL/GenBank/DDBJ databases">
        <authorList>
            <person name="Alioto T."/>
            <person name="Alioto T."/>
            <person name="Gomez Garrido J."/>
        </authorList>
    </citation>
    <scope>NUCLEOTIDE SEQUENCE</scope>
</reference>
<dbReference type="EMBL" id="HBUF01354065">
    <property type="protein sequence ID" value="CAG6716191.1"/>
    <property type="molecule type" value="Transcribed_RNA"/>
</dbReference>
<proteinExistence type="predicted"/>
<name>A0A8D8V3L4_9HEMI</name>
<evidence type="ECO:0000313" key="1">
    <source>
        <dbReference type="EMBL" id="CAG6716191.1"/>
    </source>
</evidence>
<dbReference type="AlphaFoldDB" id="A0A8D8V3L4"/>